<proteinExistence type="predicted"/>
<dbReference type="Proteomes" id="UP000815260">
    <property type="component" value="Chromosome 7B"/>
</dbReference>
<reference evidence="1" key="1">
    <citation type="journal article" date="2017" name="Gigascience">
        <title>The first near-complete assembly of the hexaploid bread wheat genome, Triticum aestivum.</title>
        <authorList>
            <person name="Zimin A.V."/>
            <person name="Puiu D."/>
            <person name="Hall R."/>
            <person name="Kingan S."/>
            <person name="Clavijo B.J."/>
            <person name="Salzberg S.L."/>
        </authorList>
    </citation>
    <scope>NUCLEOTIDE SEQUENCE</scope>
    <source>
        <tissue evidence="1">Leaf</tissue>
    </source>
</reference>
<gene>
    <name evidence="1" type="ORF">CFC21_101020</name>
</gene>
<reference evidence="1" key="2">
    <citation type="submission" date="2020-03" db="EMBL/GenBank/DDBJ databases">
        <title>The second near-complete assembly of the hexaploid bread wheat (Triticum aestivum) genome.</title>
        <authorList>
            <person name="Zimin A.V."/>
            <person name="Puiu D."/>
            <person name="Shumante A."/>
            <person name="Alonge M."/>
            <person name="Salzberg S.L."/>
        </authorList>
    </citation>
    <scope>NUCLEOTIDE SEQUENCE</scope>
    <source>
        <tissue evidence="1">Leaf</tissue>
    </source>
</reference>
<feature type="non-terminal residue" evidence="1">
    <location>
        <position position="1"/>
    </location>
</feature>
<feature type="non-terminal residue" evidence="1">
    <location>
        <position position="19"/>
    </location>
</feature>
<name>A0A9R1N3J7_WHEAT</name>
<sequence length="19" mass="2054">ASGVPLRRPLQVSARSTMK</sequence>
<protein>
    <submittedName>
        <fullName evidence="1">Uncharacterized protein</fullName>
    </submittedName>
</protein>
<comment type="caution">
    <text evidence="1">The sequence shown here is derived from an EMBL/GenBank/DDBJ whole genome shotgun (WGS) entry which is preliminary data.</text>
</comment>
<organism evidence="1">
    <name type="scientific">Triticum aestivum</name>
    <name type="common">Wheat</name>
    <dbReference type="NCBI Taxonomy" id="4565"/>
    <lineage>
        <taxon>Eukaryota</taxon>
        <taxon>Viridiplantae</taxon>
        <taxon>Streptophyta</taxon>
        <taxon>Embryophyta</taxon>
        <taxon>Tracheophyta</taxon>
        <taxon>Spermatophyta</taxon>
        <taxon>Magnoliopsida</taxon>
        <taxon>Liliopsida</taxon>
        <taxon>Poales</taxon>
        <taxon>Poaceae</taxon>
        <taxon>BOP clade</taxon>
        <taxon>Pooideae</taxon>
        <taxon>Triticodae</taxon>
        <taxon>Triticeae</taxon>
        <taxon>Triticinae</taxon>
        <taxon>Triticum</taxon>
    </lineage>
</organism>
<dbReference type="EMBL" id="CM022230">
    <property type="protein sequence ID" value="KAF7099385.1"/>
    <property type="molecule type" value="Genomic_DNA"/>
</dbReference>
<accession>A0A9R1N3J7</accession>
<evidence type="ECO:0000313" key="1">
    <source>
        <dbReference type="EMBL" id="KAF7099385.1"/>
    </source>
</evidence>
<dbReference type="AlphaFoldDB" id="A0A9R1N3J7"/>